<dbReference type="SMART" id="SM00530">
    <property type="entry name" value="HTH_XRE"/>
    <property type="match status" value="1"/>
</dbReference>
<feature type="domain" description="HTH cro/C1-type" evidence="2">
    <location>
        <begin position="17"/>
        <end position="72"/>
    </location>
</feature>
<sequence length="94" mass="10413">MSYRGRVPNAETLGLMLQQGRLARGLSQRELAAELGLTQRWVSEMEAGKPGKLTERLFAMLEATGVRLHAELDEPNLDAADRDHAREIEEPGDA</sequence>
<dbReference type="InterPro" id="IPR001387">
    <property type="entry name" value="Cro/C1-type_HTH"/>
</dbReference>
<feature type="region of interest" description="Disordered" evidence="1">
    <location>
        <begin position="75"/>
        <end position="94"/>
    </location>
</feature>
<protein>
    <submittedName>
        <fullName evidence="3">Helix-turn-helix domain-containing protein</fullName>
    </submittedName>
</protein>
<reference evidence="3 4" key="1">
    <citation type="submission" date="2019-01" db="EMBL/GenBank/DDBJ databases">
        <authorList>
            <person name="Li J."/>
        </authorList>
    </citation>
    <scope>NUCLEOTIDE SEQUENCE [LARGE SCALE GENOMIC DNA]</scope>
    <source>
        <strain evidence="3 4">CGMCC 4.7180</strain>
    </source>
</reference>
<dbReference type="CDD" id="cd00093">
    <property type="entry name" value="HTH_XRE"/>
    <property type="match status" value="1"/>
</dbReference>
<dbReference type="OrthoDB" id="3255837at2"/>
<feature type="compositionally biased region" description="Basic and acidic residues" evidence="1">
    <location>
        <begin position="79"/>
        <end position="94"/>
    </location>
</feature>
<dbReference type="SUPFAM" id="SSF47413">
    <property type="entry name" value="lambda repressor-like DNA-binding domains"/>
    <property type="match status" value="1"/>
</dbReference>
<comment type="caution">
    <text evidence="3">The sequence shown here is derived from an EMBL/GenBank/DDBJ whole genome shotgun (WGS) entry which is preliminary data.</text>
</comment>
<evidence type="ECO:0000313" key="3">
    <source>
        <dbReference type="EMBL" id="RXZ51735.1"/>
    </source>
</evidence>
<evidence type="ECO:0000256" key="1">
    <source>
        <dbReference type="SAM" id="MobiDB-lite"/>
    </source>
</evidence>
<dbReference type="InterPro" id="IPR010982">
    <property type="entry name" value="Lambda_DNA-bd_dom_sf"/>
</dbReference>
<dbReference type="RefSeq" id="WP_129233058.1">
    <property type="nucleotide sequence ID" value="NZ_SDPL01000006.1"/>
</dbReference>
<dbReference type="AlphaFoldDB" id="A0A4Q2JTS4"/>
<dbReference type="EMBL" id="SDPL01000006">
    <property type="protein sequence ID" value="RXZ51735.1"/>
    <property type="molecule type" value="Genomic_DNA"/>
</dbReference>
<dbReference type="Gene3D" id="1.10.260.40">
    <property type="entry name" value="lambda repressor-like DNA-binding domains"/>
    <property type="match status" value="1"/>
</dbReference>
<name>A0A4Q2JTS4_9MICO</name>
<evidence type="ECO:0000313" key="4">
    <source>
        <dbReference type="Proteomes" id="UP000292881"/>
    </source>
</evidence>
<keyword evidence="4" id="KW-1185">Reference proteome</keyword>
<proteinExistence type="predicted"/>
<dbReference type="Pfam" id="PF01381">
    <property type="entry name" value="HTH_3"/>
    <property type="match status" value="1"/>
</dbReference>
<organism evidence="3 4">
    <name type="scientific">Agromyces binzhouensis</name>
    <dbReference type="NCBI Taxonomy" id="1817495"/>
    <lineage>
        <taxon>Bacteria</taxon>
        <taxon>Bacillati</taxon>
        <taxon>Actinomycetota</taxon>
        <taxon>Actinomycetes</taxon>
        <taxon>Micrococcales</taxon>
        <taxon>Microbacteriaceae</taxon>
        <taxon>Agromyces</taxon>
    </lineage>
</organism>
<evidence type="ECO:0000259" key="2">
    <source>
        <dbReference type="PROSITE" id="PS50943"/>
    </source>
</evidence>
<gene>
    <name evidence="3" type="ORF">ESO86_01110</name>
</gene>
<accession>A0A4Q2JTS4</accession>
<dbReference type="GO" id="GO:0003677">
    <property type="term" value="F:DNA binding"/>
    <property type="evidence" value="ECO:0007669"/>
    <property type="project" value="InterPro"/>
</dbReference>
<dbReference type="Proteomes" id="UP000292881">
    <property type="component" value="Unassembled WGS sequence"/>
</dbReference>
<dbReference type="PROSITE" id="PS50943">
    <property type="entry name" value="HTH_CROC1"/>
    <property type="match status" value="1"/>
</dbReference>